<protein>
    <recommendedName>
        <fullName evidence="1">DUF7731 domain-containing protein</fullName>
    </recommendedName>
</protein>
<feature type="domain" description="DUF7731" evidence="1">
    <location>
        <begin position="3"/>
        <end position="62"/>
    </location>
</feature>
<evidence type="ECO:0000313" key="3">
    <source>
        <dbReference type="Proteomes" id="UP000236630"/>
    </source>
</evidence>
<sequence length="69" mass="7795">MESAFNVPVEETQDSCRARRCEEHIQSVLKCIHQVKRDFCVANKPTVKFLQDAISSGCSTSIDINTTDY</sequence>
<dbReference type="PANTHER" id="PTHR34366">
    <property type="entry name" value="OS07G0289901 PROTEIN-RELATED"/>
    <property type="match status" value="1"/>
</dbReference>
<proteinExistence type="predicted"/>
<dbReference type="PANTHER" id="PTHR34366:SF7">
    <property type="entry name" value="TRANSMEMBRANE PROTEIN"/>
    <property type="match status" value="1"/>
</dbReference>
<name>A0A2H5QEC5_CITUN</name>
<organism evidence="2 3">
    <name type="scientific">Citrus unshiu</name>
    <name type="common">Satsuma mandarin</name>
    <name type="synonym">Citrus nobilis var. unshiu</name>
    <dbReference type="NCBI Taxonomy" id="55188"/>
    <lineage>
        <taxon>Eukaryota</taxon>
        <taxon>Viridiplantae</taxon>
        <taxon>Streptophyta</taxon>
        <taxon>Embryophyta</taxon>
        <taxon>Tracheophyta</taxon>
        <taxon>Spermatophyta</taxon>
        <taxon>Magnoliopsida</taxon>
        <taxon>eudicotyledons</taxon>
        <taxon>Gunneridae</taxon>
        <taxon>Pentapetalae</taxon>
        <taxon>rosids</taxon>
        <taxon>malvids</taxon>
        <taxon>Sapindales</taxon>
        <taxon>Rutaceae</taxon>
        <taxon>Aurantioideae</taxon>
        <taxon>Citrus</taxon>
    </lineage>
</organism>
<dbReference type="AlphaFoldDB" id="A0A2H5QEC5"/>
<gene>
    <name evidence="2" type="ORF">CUMW_221920</name>
</gene>
<reference evidence="2 3" key="1">
    <citation type="journal article" date="2017" name="Front. Genet.">
        <title>Draft sequencing of the heterozygous diploid genome of Satsuma (Citrus unshiu Marc.) using a hybrid assembly approach.</title>
        <authorList>
            <person name="Shimizu T."/>
            <person name="Tanizawa Y."/>
            <person name="Mochizuki T."/>
            <person name="Nagasaki H."/>
            <person name="Yoshioka T."/>
            <person name="Toyoda A."/>
            <person name="Fujiyama A."/>
            <person name="Kaminuma E."/>
            <person name="Nakamura Y."/>
        </authorList>
    </citation>
    <scope>NUCLEOTIDE SEQUENCE [LARGE SCALE GENOMIC DNA]</scope>
    <source>
        <strain evidence="3">cv. Miyagawa wase</strain>
    </source>
</reference>
<comment type="caution">
    <text evidence="2">The sequence shown here is derived from an EMBL/GenBank/DDBJ whole genome shotgun (WGS) entry which is preliminary data.</text>
</comment>
<dbReference type="Pfam" id="PF24865">
    <property type="entry name" value="DUF7731"/>
    <property type="match status" value="1"/>
</dbReference>
<dbReference type="InterPro" id="IPR056633">
    <property type="entry name" value="DUF7731"/>
</dbReference>
<evidence type="ECO:0000259" key="1">
    <source>
        <dbReference type="Pfam" id="PF24865"/>
    </source>
</evidence>
<dbReference type="EMBL" id="BDQV01000329">
    <property type="protein sequence ID" value="GAY62980.1"/>
    <property type="molecule type" value="Genomic_DNA"/>
</dbReference>
<dbReference type="Proteomes" id="UP000236630">
    <property type="component" value="Unassembled WGS sequence"/>
</dbReference>
<accession>A0A2H5QEC5</accession>
<keyword evidence="3" id="KW-1185">Reference proteome</keyword>
<evidence type="ECO:0000313" key="2">
    <source>
        <dbReference type="EMBL" id="GAY62980.1"/>
    </source>
</evidence>